<dbReference type="Pfam" id="PF16206">
    <property type="entry name" value="Mon2_C"/>
    <property type="match status" value="1"/>
</dbReference>
<dbReference type="GO" id="GO:0051082">
    <property type="term" value="F:unfolded protein binding"/>
    <property type="evidence" value="ECO:0007669"/>
    <property type="project" value="TreeGrafter"/>
</dbReference>
<gene>
    <name evidence="3" type="ORF">LSALG_LOCUS18508</name>
</gene>
<dbReference type="Proteomes" id="UP001177003">
    <property type="component" value="Chromosome 4"/>
</dbReference>
<dbReference type="PANTHER" id="PTHR46775">
    <property type="entry name" value="FLOCCULATION PROTEIN (DUF1296)"/>
    <property type="match status" value="1"/>
</dbReference>
<dbReference type="InterPro" id="IPR032817">
    <property type="entry name" value="Mon2_C"/>
</dbReference>
<sequence>MSLSQITFMFLKPKNSASILGVLMPLLVLIKPPSNSNGLVAMTVNEKMSEASEEVDETIEDQIQSRNENADGEEDHLERPTTSSSYVPKNLPTEAAIHLLLSNGTFPQQPQQGGGGMYPAPPPPVTAASNSKYPLPQYKPGSNTWSIGMAGSYGPYASAAPIGYNSASVAASSMESFSRNTAQKQWDETLVLVFGGIARILHTFFPLLRSLTNFWSGWESLLCFVKNNIANGSKEVALAAVGCLQMGKPFHFHKKPTPLSNLTVSLGMITLGFLTATGGSTFPFDEILQKLPPQEDTLSAPPSAFDFIKGCFPFHIFSWLCLH</sequence>
<evidence type="ECO:0000256" key="1">
    <source>
        <dbReference type="SAM" id="MobiDB-lite"/>
    </source>
</evidence>
<feature type="domain" description="Mon2 C-terminal" evidence="2">
    <location>
        <begin position="177"/>
        <end position="245"/>
    </location>
</feature>
<feature type="region of interest" description="Disordered" evidence="1">
    <location>
        <begin position="64"/>
        <end position="88"/>
    </location>
</feature>
<dbReference type="InterPro" id="IPR044277">
    <property type="entry name" value="GIP1"/>
</dbReference>
<dbReference type="EMBL" id="OX465080">
    <property type="protein sequence ID" value="CAI9278659.1"/>
    <property type="molecule type" value="Genomic_DNA"/>
</dbReference>
<organism evidence="3 4">
    <name type="scientific">Lactuca saligna</name>
    <name type="common">Willowleaf lettuce</name>
    <dbReference type="NCBI Taxonomy" id="75948"/>
    <lineage>
        <taxon>Eukaryota</taxon>
        <taxon>Viridiplantae</taxon>
        <taxon>Streptophyta</taxon>
        <taxon>Embryophyta</taxon>
        <taxon>Tracheophyta</taxon>
        <taxon>Spermatophyta</taxon>
        <taxon>Magnoliopsida</taxon>
        <taxon>eudicotyledons</taxon>
        <taxon>Gunneridae</taxon>
        <taxon>Pentapetalae</taxon>
        <taxon>asterids</taxon>
        <taxon>campanulids</taxon>
        <taxon>Asterales</taxon>
        <taxon>Asteraceae</taxon>
        <taxon>Cichorioideae</taxon>
        <taxon>Cichorieae</taxon>
        <taxon>Lactucinae</taxon>
        <taxon>Lactuca</taxon>
    </lineage>
</organism>
<name>A0AA35YRF2_LACSI</name>
<accession>A0AA35YRF2</accession>
<protein>
    <recommendedName>
        <fullName evidence="2">Mon2 C-terminal domain-containing protein</fullName>
    </recommendedName>
</protein>
<evidence type="ECO:0000313" key="4">
    <source>
        <dbReference type="Proteomes" id="UP001177003"/>
    </source>
</evidence>
<keyword evidence="4" id="KW-1185">Reference proteome</keyword>
<evidence type="ECO:0000313" key="3">
    <source>
        <dbReference type="EMBL" id="CAI9278659.1"/>
    </source>
</evidence>
<reference evidence="3" key="1">
    <citation type="submission" date="2023-04" db="EMBL/GenBank/DDBJ databases">
        <authorList>
            <person name="Vijverberg K."/>
            <person name="Xiong W."/>
            <person name="Schranz E."/>
        </authorList>
    </citation>
    <scope>NUCLEOTIDE SEQUENCE</scope>
</reference>
<evidence type="ECO:0000259" key="2">
    <source>
        <dbReference type="Pfam" id="PF16206"/>
    </source>
</evidence>
<proteinExistence type="predicted"/>
<dbReference type="PANTHER" id="PTHR46775:SF1">
    <property type="entry name" value="FLOCCULATION PROTEIN (DUF1296)"/>
    <property type="match status" value="1"/>
</dbReference>
<dbReference type="AlphaFoldDB" id="A0AA35YRF2"/>